<dbReference type="InterPro" id="IPR051679">
    <property type="entry name" value="DASS-Related_Transporters"/>
</dbReference>
<dbReference type="AlphaFoldDB" id="A0A6N0HQ14"/>
<evidence type="ECO:0000256" key="5">
    <source>
        <dbReference type="ARBA" id="ARBA00022989"/>
    </source>
</evidence>
<dbReference type="SUPFAM" id="SSF116726">
    <property type="entry name" value="TrkA C-terminal domain-like"/>
    <property type="match status" value="2"/>
</dbReference>
<feature type="transmembrane region" description="Helical" evidence="7">
    <location>
        <begin position="481"/>
        <end position="498"/>
    </location>
</feature>
<dbReference type="GO" id="GO:0008324">
    <property type="term" value="F:monoatomic cation transmembrane transporter activity"/>
    <property type="evidence" value="ECO:0007669"/>
    <property type="project" value="InterPro"/>
</dbReference>
<sequence length="647" mass="70405">MFNKKKISAIIFAIFAVWLSTIAPTTPISWMLGILVLTIYLFAFEVLEVDEASITIMIILGLSSLPWIHTLMGLEEGLVDNQRLFDGFSSNAVMSIIAVMIIGAGLDKTGLMGKVATFILKVGGSSEPRVIPIISSTVGFISSFMQNVGAAALFIPVVSRISSRSGIPISRLLMPMGFTAILGGTMTMVGSSPLILLNDLILATNQGLKVGQQMDTWGLFSVTPIGIALVITGIVYFVIAGKFVLPTAKKNQSESVSAVEHFHQVYNIDYDLFEVNVPKDSNLIGMMLDDIETATKIRIIAIQTIEGETFIGHHSVERSTTIKPQMTLGVLTTKEHLDAFVQGFHLELSDTIEKFSNLLSTQECGTAEIVIPPNSSLINQSARDIWLRKTYGVAMVALHRSGETMQEGEGIRNIPFQSGDTLIVYTRWVDLDRLQSNTDFIVITSEYPRQEEYRPEKIKWASIFFAIALFLVLFTDIKLSIALMTGALGMILSGVIKIEEAYRAVSWKTVFLLASLIPLGMAVSKTGTALWIAQETVKVVGDMASWIILTSIVILATFFTLVMSNVGATILLVPIAVNIAIQVGENPAVYALAVAIATSNSFLIPTHQVNALIMGPGGYKVADFIKAGGLMTVLFIIVMISMMNIIF</sequence>
<keyword evidence="4" id="KW-0677">Repeat</keyword>
<dbReference type="KEGG" id="reo:HUE58_05030"/>
<keyword evidence="5 7" id="KW-1133">Transmembrane helix</keyword>
<dbReference type="Proteomes" id="UP000509429">
    <property type="component" value="Chromosome"/>
</dbReference>
<comment type="subcellular location">
    <subcellularLocation>
        <location evidence="1">Membrane</location>
        <topology evidence="1">Multi-pass membrane protein</topology>
    </subcellularLocation>
</comment>
<evidence type="ECO:0000256" key="2">
    <source>
        <dbReference type="ARBA" id="ARBA00022448"/>
    </source>
</evidence>
<evidence type="ECO:0000256" key="6">
    <source>
        <dbReference type="ARBA" id="ARBA00023136"/>
    </source>
</evidence>
<feature type="transmembrane region" description="Helical" evidence="7">
    <location>
        <begin position="176"/>
        <end position="197"/>
    </location>
</feature>
<dbReference type="InterPro" id="IPR006037">
    <property type="entry name" value="RCK_C"/>
</dbReference>
<feature type="domain" description="RCK C-terminal" evidence="8">
    <location>
        <begin position="257"/>
        <end position="346"/>
    </location>
</feature>
<evidence type="ECO:0000256" key="7">
    <source>
        <dbReference type="SAM" id="Phobius"/>
    </source>
</evidence>
<dbReference type="Pfam" id="PF03600">
    <property type="entry name" value="CitMHS"/>
    <property type="match status" value="1"/>
</dbReference>
<evidence type="ECO:0000256" key="1">
    <source>
        <dbReference type="ARBA" id="ARBA00004141"/>
    </source>
</evidence>
<proteinExistence type="predicted"/>
<accession>A0A6N0HQ14</accession>
<dbReference type="GO" id="GO:0006813">
    <property type="term" value="P:potassium ion transport"/>
    <property type="evidence" value="ECO:0007669"/>
    <property type="project" value="InterPro"/>
</dbReference>
<keyword evidence="2" id="KW-0813">Transport</keyword>
<evidence type="ECO:0000313" key="9">
    <source>
        <dbReference type="EMBL" id="QKQ24479.1"/>
    </source>
</evidence>
<dbReference type="PROSITE" id="PS51202">
    <property type="entry name" value="RCK_C"/>
    <property type="match status" value="2"/>
</dbReference>
<dbReference type="EMBL" id="CP054490">
    <property type="protein sequence ID" value="QKQ24479.1"/>
    <property type="molecule type" value="Genomic_DNA"/>
</dbReference>
<feature type="transmembrane region" description="Helical" evidence="7">
    <location>
        <begin position="587"/>
        <end position="604"/>
    </location>
</feature>
<name>A0A6N0HQ14_9GAMM</name>
<keyword evidence="3 7" id="KW-0812">Transmembrane</keyword>
<reference evidence="9 10" key="1">
    <citation type="submission" date="2020-05" db="EMBL/GenBank/DDBJ databases">
        <title>Horizontal transmission and recombination maintain forever young bacterial symbiont genomes.</title>
        <authorList>
            <person name="Russell S.L."/>
            <person name="Pepper-Tunick E."/>
            <person name="Svedberg J."/>
            <person name="Byrne A."/>
            <person name="Ruelas Castillo J."/>
            <person name="Vollmers C."/>
            <person name="Beinart R.A."/>
            <person name="Corbett-Detig R."/>
        </authorList>
    </citation>
    <scope>NUCLEOTIDE SEQUENCE [LARGE SCALE GENOMIC DNA]</scope>
    <source>
        <strain evidence="9">JDF_Ridge</strain>
    </source>
</reference>
<dbReference type="PANTHER" id="PTHR43652:SF2">
    <property type="entry name" value="BASIC AMINO ACID ANTIPORTER YFCC-RELATED"/>
    <property type="match status" value="1"/>
</dbReference>
<feature type="transmembrane region" description="Helical" evidence="7">
    <location>
        <begin position="510"/>
        <end position="533"/>
    </location>
</feature>
<dbReference type="InterPro" id="IPR036721">
    <property type="entry name" value="RCK_C_sf"/>
</dbReference>
<feature type="transmembrane region" description="Helical" evidence="7">
    <location>
        <begin position="84"/>
        <end position="106"/>
    </location>
</feature>
<keyword evidence="6 7" id="KW-0472">Membrane</keyword>
<feature type="transmembrane region" description="Helical" evidence="7">
    <location>
        <begin position="545"/>
        <end position="575"/>
    </location>
</feature>
<evidence type="ECO:0000256" key="3">
    <source>
        <dbReference type="ARBA" id="ARBA00022692"/>
    </source>
</evidence>
<organism evidence="9 10">
    <name type="scientific">Candidatus Ruthia endofausta</name>
    <dbReference type="NCBI Taxonomy" id="2738852"/>
    <lineage>
        <taxon>Bacteria</taxon>
        <taxon>Pseudomonadati</taxon>
        <taxon>Pseudomonadota</taxon>
        <taxon>Gammaproteobacteria</taxon>
        <taxon>Candidatus Pseudothioglobaceae</taxon>
        <taxon>Candidatus Ruthturnera</taxon>
    </lineage>
</organism>
<protein>
    <submittedName>
        <fullName evidence="9">SLC13 family permease</fullName>
    </submittedName>
</protein>
<gene>
    <name evidence="9" type="ORF">HUE58_05030</name>
</gene>
<feature type="transmembrane region" description="Helical" evidence="7">
    <location>
        <begin position="458"/>
        <end position="475"/>
    </location>
</feature>
<feature type="transmembrane region" description="Helical" evidence="7">
    <location>
        <begin position="217"/>
        <end position="239"/>
    </location>
</feature>
<evidence type="ECO:0000256" key="4">
    <source>
        <dbReference type="ARBA" id="ARBA00022737"/>
    </source>
</evidence>
<feature type="transmembrane region" description="Helical" evidence="7">
    <location>
        <begin position="12"/>
        <end position="42"/>
    </location>
</feature>
<evidence type="ECO:0000259" key="8">
    <source>
        <dbReference type="PROSITE" id="PS51202"/>
    </source>
</evidence>
<feature type="transmembrane region" description="Helical" evidence="7">
    <location>
        <begin position="624"/>
        <end position="646"/>
    </location>
</feature>
<dbReference type="GO" id="GO:0005886">
    <property type="term" value="C:plasma membrane"/>
    <property type="evidence" value="ECO:0007669"/>
    <property type="project" value="TreeGrafter"/>
</dbReference>
<feature type="transmembrane region" description="Helical" evidence="7">
    <location>
        <begin position="54"/>
        <end position="72"/>
    </location>
</feature>
<feature type="domain" description="RCK C-terminal" evidence="8">
    <location>
        <begin position="353"/>
        <end position="440"/>
    </location>
</feature>
<dbReference type="InterPro" id="IPR004680">
    <property type="entry name" value="Cit_transptr-like_dom"/>
</dbReference>
<dbReference type="RefSeq" id="WP_174605916.1">
    <property type="nucleotide sequence ID" value="NZ_CP054490.1"/>
</dbReference>
<dbReference type="Gene3D" id="3.30.70.1450">
    <property type="entry name" value="Regulator of K+ conductance, C-terminal domain"/>
    <property type="match status" value="2"/>
</dbReference>
<evidence type="ECO:0000313" key="10">
    <source>
        <dbReference type="Proteomes" id="UP000509429"/>
    </source>
</evidence>
<keyword evidence="10" id="KW-1185">Reference proteome</keyword>
<dbReference type="PANTHER" id="PTHR43652">
    <property type="entry name" value="BASIC AMINO ACID ANTIPORTER YFCC-RELATED"/>
    <property type="match status" value="1"/>
</dbReference>